<organism evidence="2 3">
    <name type="scientific">Nibrella saemangeumensis</name>
    <dbReference type="NCBI Taxonomy" id="1084526"/>
    <lineage>
        <taxon>Bacteria</taxon>
        <taxon>Pseudomonadati</taxon>
        <taxon>Bacteroidota</taxon>
        <taxon>Cytophagia</taxon>
        <taxon>Cytophagales</taxon>
        <taxon>Spirosomataceae</taxon>
        <taxon>Nibrella</taxon>
    </lineage>
</organism>
<keyword evidence="1" id="KW-0472">Membrane</keyword>
<sequence length="147" mass="15435">MVSLSNILKVNAISSGATGLLLVSVPGVAASIFGVTTTAPFLEVGIFLLLFALFVFIVSLGKPIKTNLVKLIITLDTLWVVASAIALLFLFSVVSVWGNLIIAGVALWVALMAFLQKRALPSGQVSSNRLQNAAAMLTFLFVSSAVL</sequence>
<comment type="caution">
    <text evidence="2">The sequence shown here is derived from an EMBL/GenBank/DDBJ whole genome shotgun (WGS) entry which is preliminary data.</text>
</comment>
<feature type="transmembrane region" description="Helical" evidence="1">
    <location>
        <begin position="12"/>
        <end position="35"/>
    </location>
</feature>
<evidence type="ECO:0000313" key="2">
    <source>
        <dbReference type="EMBL" id="GAA4449414.1"/>
    </source>
</evidence>
<accession>A0ABP8MHW0</accession>
<evidence type="ECO:0000313" key="3">
    <source>
        <dbReference type="Proteomes" id="UP001501175"/>
    </source>
</evidence>
<dbReference type="EMBL" id="BAABHD010000006">
    <property type="protein sequence ID" value="GAA4449414.1"/>
    <property type="molecule type" value="Genomic_DNA"/>
</dbReference>
<name>A0ABP8MHW0_9BACT</name>
<dbReference type="RefSeq" id="WP_345240983.1">
    <property type="nucleotide sequence ID" value="NZ_BAABHD010000006.1"/>
</dbReference>
<keyword evidence="3" id="KW-1185">Reference proteome</keyword>
<keyword evidence="1" id="KW-1133">Transmembrane helix</keyword>
<feature type="transmembrane region" description="Helical" evidence="1">
    <location>
        <begin position="41"/>
        <end position="61"/>
    </location>
</feature>
<feature type="transmembrane region" description="Helical" evidence="1">
    <location>
        <begin position="96"/>
        <end position="115"/>
    </location>
</feature>
<gene>
    <name evidence="2" type="ORF">GCM10023189_08770</name>
</gene>
<protein>
    <submittedName>
        <fullName evidence="2">Uncharacterized protein</fullName>
    </submittedName>
</protein>
<proteinExistence type="predicted"/>
<feature type="transmembrane region" description="Helical" evidence="1">
    <location>
        <begin position="68"/>
        <end position="90"/>
    </location>
</feature>
<reference evidence="3" key="1">
    <citation type="journal article" date="2019" name="Int. J. Syst. Evol. Microbiol.">
        <title>The Global Catalogue of Microorganisms (GCM) 10K type strain sequencing project: providing services to taxonomists for standard genome sequencing and annotation.</title>
        <authorList>
            <consortium name="The Broad Institute Genomics Platform"/>
            <consortium name="The Broad Institute Genome Sequencing Center for Infectious Disease"/>
            <person name="Wu L."/>
            <person name="Ma J."/>
        </authorList>
    </citation>
    <scope>NUCLEOTIDE SEQUENCE [LARGE SCALE GENOMIC DNA]</scope>
    <source>
        <strain evidence="3">JCM 17927</strain>
    </source>
</reference>
<keyword evidence="1" id="KW-0812">Transmembrane</keyword>
<dbReference type="Proteomes" id="UP001501175">
    <property type="component" value="Unassembled WGS sequence"/>
</dbReference>
<evidence type="ECO:0000256" key="1">
    <source>
        <dbReference type="SAM" id="Phobius"/>
    </source>
</evidence>